<evidence type="ECO:0000313" key="6">
    <source>
        <dbReference type="EMBL" id="KAA0709566.1"/>
    </source>
</evidence>
<keyword evidence="4 5" id="KW-0472">Membrane</keyword>
<name>A0A5A9NL29_9TELE</name>
<evidence type="ECO:0000256" key="2">
    <source>
        <dbReference type="ARBA" id="ARBA00022692"/>
    </source>
</evidence>
<evidence type="ECO:0000256" key="1">
    <source>
        <dbReference type="ARBA" id="ARBA00004141"/>
    </source>
</evidence>
<dbReference type="Proteomes" id="UP000324632">
    <property type="component" value="Chromosome 17"/>
</dbReference>
<keyword evidence="7" id="KW-1185">Reference proteome</keyword>
<gene>
    <name evidence="6" type="ORF">E1301_Tti004009</name>
</gene>
<dbReference type="AlphaFoldDB" id="A0A5A9NL29"/>
<dbReference type="GO" id="GO:0016020">
    <property type="term" value="C:membrane"/>
    <property type="evidence" value="ECO:0007669"/>
    <property type="project" value="UniProtKB-SubCell"/>
</dbReference>
<dbReference type="InterPro" id="IPR007237">
    <property type="entry name" value="CD20-like"/>
</dbReference>
<feature type="transmembrane region" description="Helical" evidence="5">
    <location>
        <begin position="50"/>
        <end position="79"/>
    </location>
</feature>
<feature type="transmembrane region" description="Helical" evidence="5">
    <location>
        <begin position="14"/>
        <end position="38"/>
    </location>
</feature>
<keyword evidence="3 5" id="KW-1133">Transmembrane helix</keyword>
<keyword evidence="2 5" id="KW-0812">Transmembrane</keyword>
<dbReference type="Pfam" id="PF04103">
    <property type="entry name" value="CD20"/>
    <property type="match status" value="1"/>
</dbReference>
<protein>
    <submittedName>
        <fullName evidence="6">Uncharacterized protein</fullName>
    </submittedName>
</protein>
<reference evidence="6 7" key="1">
    <citation type="journal article" date="2019" name="Mol. Ecol. Resour.">
        <title>Chromosome-level genome assembly of Triplophysa tibetana, a fish adapted to the harsh high-altitude environment of the Tibetan Plateau.</title>
        <authorList>
            <person name="Yang X."/>
            <person name="Liu H."/>
            <person name="Ma Z."/>
            <person name="Zou Y."/>
            <person name="Zou M."/>
            <person name="Mao Y."/>
            <person name="Li X."/>
            <person name="Wang H."/>
            <person name="Chen T."/>
            <person name="Wang W."/>
            <person name="Yang R."/>
        </authorList>
    </citation>
    <scope>NUCLEOTIDE SEQUENCE [LARGE SCALE GENOMIC DNA]</scope>
    <source>
        <strain evidence="6">TTIB1903HZAU</strain>
        <tissue evidence="6">Muscle</tissue>
    </source>
</reference>
<evidence type="ECO:0000256" key="3">
    <source>
        <dbReference type="ARBA" id="ARBA00022989"/>
    </source>
</evidence>
<organism evidence="6 7">
    <name type="scientific">Triplophysa tibetana</name>
    <dbReference type="NCBI Taxonomy" id="1572043"/>
    <lineage>
        <taxon>Eukaryota</taxon>
        <taxon>Metazoa</taxon>
        <taxon>Chordata</taxon>
        <taxon>Craniata</taxon>
        <taxon>Vertebrata</taxon>
        <taxon>Euteleostomi</taxon>
        <taxon>Actinopterygii</taxon>
        <taxon>Neopterygii</taxon>
        <taxon>Teleostei</taxon>
        <taxon>Ostariophysi</taxon>
        <taxon>Cypriniformes</taxon>
        <taxon>Nemacheilidae</taxon>
        <taxon>Triplophysa</taxon>
    </lineage>
</organism>
<evidence type="ECO:0000313" key="7">
    <source>
        <dbReference type="Proteomes" id="UP000324632"/>
    </source>
</evidence>
<proteinExistence type="predicted"/>
<evidence type="ECO:0000256" key="5">
    <source>
        <dbReference type="SAM" id="Phobius"/>
    </source>
</evidence>
<comment type="subcellular location">
    <subcellularLocation>
        <location evidence="1">Membrane</location>
        <topology evidence="1">Multi-pass membrane protein</topology>
    </subcellularLocation>
</comment>
<sequence>MARYRYFIFNQKSVLVLGILQVACAGLCVVCGFMDAVFRKNTTLSETRAPLWAGLVNVMIVSAVMSFVAVVIVFVYSWVTLSYGEEDDEIFHAHPVPEVRFVLSRMVKGANVTLLMACTGSLLFSSLITFVGCRSLPLCGCYNSVNGMEFLVPQNDPSAPTELICTWQGGDEQIFNSPVSFMDQCPDQEQREISTLPPYSRIA</sequence>
<accession>A0A5A9NL29</accession>
<feature type="transmembrane region" description="Helical" evidence="5">
    <location>
        <begin position="112"/>
        <end position="133"/>
    </location>
</feature>
<evidence type="ECO:0000256" key="4">
    <source>
        <dbReference type="ARBA" id="ARBA00023136"/>
    </source>
</evidence>
<comment type="caution">
    <text evidence="6">The sequence shown here is derived from an EMBL/GenBank/DDBJ whole genome shotgun (WGS) entry which is preliminary data.</text>
</comment>
<dbReference type="EMBL" id="SOYY01000017">
    <property type="protein sequence ID" value="KAA0709566.1"/>
    <property type="molecule type" value="Genomic_DNA"/>
</dbReference>